<name>A0A8T0HGC1_CERPU</name>
<dbReference type="AlphaFoldDB" id="A0A8T0HGC1"/>
<organism evidence="1 2">
    <name type="scientific">Ceratodon purpureus</name>
    <name type="common">Fire moss</name>
    <name type="synonym">Dicranum purpureum</name>
    <dbReference type="NCBI Taxonomy" id="3225"/>
    <lineage>
        <taxon>Eukaryota</taxon>
        <taxon>Viridiplantae</taxon>
        <taxon>Streptophyta</taxon>
        <taxon>Embryophyta</taxon>
        <taxon>Bryophyta</taxon>
        <taxon>Bryophytina</taxon>
        <taxon>Bryopsida</taxon>
        <taxon>Dicranidae</taxon>
        <taxon>Pseudoditrichales</taxon>
        <taxon>Ditrichaceae</taxon>
        <taxon>Ceratodon</taxon>
    </lineage>
</organism>
<proteinExistence type="predicted"/>
<protein>
    <submittedName>
        <fullName evidence="1">Uncharacterized protein</fullName>
    </submittedName>
</protein>
<keyword evidence="2" id="KW-1185">Reference proteome</keyword>
<sequence>MFEGDWTIPLAFHGCSGCFPKASYVNTPCVASNYYIIAEVNQRQVAFPGYEQIIKLHSVVSDDNLDISWGSFRAVDFKREYIPFSLFLQLVPTCFRALFDMEARCILVYMTTARSLEHIQKLRITGGNSAASQH</sequence>
<reference evidence="1 2" key="1">
    <citation type="submission" date="2020-06" db="EMBL/GenBank/DDBJ databases">
        <title>WGS assembly of Ceratodon purpureus strain R40.</title>
        <authorList>
            <person name="Carey S.B."/>
            <person name="Jenkins J."/>
            <person name="Shu S."/>
            <person name="Lovell J.T."/>
            <person name="Sreedasyam A."/>
            <person name="Maumus F."/>
            <person name="Tiley G.P."/>
            <person name="Fernandez-Pozo N."/>
            <person name="Barry K."/>
            <person name="Chen C."/>
            <person name="Wang M."/>
            <person name="Lipzen A."/>
            <person name="Daum C."/>
            <person name="Saski C.A."/>
            <person name="Payton A.C."/>
            <person name="Mcbreen J.C."/>
            <person name="Conrad R.E."/>
            <person name="Kollar L.M."/>
            <person name="Olsson S."/>
            <person name="Huttunen S."/>
            <person name="Landis J.B."/>
            <person name="Wickett N.J."/>
            <person name="Johnson M.G."/>
            <person name="Rensing S.A."/>
            <person name="Grimwood J."/>
            <person name="Schmutz J."/>
            <person name="Mcdaniel S.F."/>
        </authorList>
    </citation>
    <scope>NUCLEOTIDE SEQUENCE [LARGE SCALE GENOMIC DNA]</scope>
    <source>
        <strain evidence="1 2">R40</strain>
    </source>
</reference>
<dbReference type="EMBL" id="CM026427">
    <property type="protein sequence ID" value="KAG0569677.1"/>
    <property type="molecule type" value="Genomic_DNA"/>
</dbReference>
<comment type="caution">
    <text evidence="1">The sequence shown here is derived from an EMBL/GenBank/DDBJ whole genome shotgun (WGS) entry which is preliminary data.</text>
</comment>
<dbReference type="Proteomes" id="UP000822688">
    <property type="component" value="Chromosome 6"/>
</dbReference>
<evidence type="ECO:0000313" key="1">
    <source>
        <dbReference type="EMBL" id="KAG0569677.1"/>
    </source>
</evidence>
<gene>
    <name evidence="1" type="ORF">KC19_6G107100</name>
</gene>
<evidence type="ECO:0000313" key="2">
    <source>
        <dbReference type="Proteomes" id="UP000822688"/>
    </source>
</evidence>
<accession>A0A8T0HGC1</accession>